<dbReference type="Gene3D" id="1.10.10.10">
    <property type="entry name" value="Winged helix-like DNA-binding domain superfamily/Winged helix DNA-binding domain"/>
    <property type="match status" value="1"/>
</dbReference>
<dbReference type="EMBL" id="PPEK01000004">
    <property type="protein sequence ID" value="PNV67998.1"/>
    <property type="molecule type" value="Genomic_DNA"/>
</dbReference>
<keyword evidence="7" id="KW-1185">Reference proteome</keyword>
<keyword evidence="4" id="KW-0812">Transmembrane</keyword>
<feature type="transmembrane region" description="Helical" evidence="4">
    <location>
        <begin position="106"/>
        <end position="131"/>
    </location>
</feature>
<proteinExistence type="predicted"/>
<keyword evidence="3" id="KW-0804">Transcription</keyword>
<feature type="transmembrane region" description="Helical" evidence="4">
    <location>
        <begin position="209"/>
        <end position="230"/>
    </location>
</feature>
<dbReference type="OrthoDB" id="3170010at2"/>
<evidence type="ECO:0000313" key="6">
    <source>
        <dbReference type="EMBL" id="PNV67998.1"/>
    </source>
</evidence>
<evidence type="ECO:0000259" key="5">
    <source>
        <dbReference type="PROSITE" id="PS50043"/>
    </source>
</evidence>
<feature type="transmembrane region" description="Helical" evidence="4">
    <location>
        <begin position="323"/>
        <end position="350"/>
    </location>
</feature>
<feature type="transmembrane region" description="Helical" evidence="4">
    <location>
        <begin position="167"/>
        <end position="185"/>
    </location>
</feature>
<dbReference type="PANTHER" id="PTHR44688">
    <property type="entry name" value="DNA-BINDING TRANSCRIPTIONAL ACTIVATOR DEVR_DOSR"/>
    <property type="match status" value="1"/>
</dbReference>
<keyword evidence="1" id="KW-0805">Transcription regulation</keyword>
<evidence type="ECO:0000256" key="3">
    <source>
        <dbReference type="ARBA" id="ARBA00023163"/>
    </source>
</evidence>
<feature type="transmembrane region" description="Helical" evidence="4">
    <location>
        <begin position="46"/>
        <end position="67"/>
    </location>
</feature>
<sequence>MLASFLREMRLHPRLSAGFGLFWTWVWLVFQTTLFSPTFLDELDFILPGWVVPLSAYALTFLLLGFLLKLKGIVPQGRWYLVCIPVSMSMGVGLCGMLTYSPLTVFSVNAAVTCFGGLLMGAGTACLHVEWGRVLGDLGPRTTILHGVVGTVFAALLTVLITFLPDAVVWLAAIVLPPVCMRLLVRDAPATPAMLSHGLGAPLHIPRRFLVTSFTQGLSFGIAQAVLLLGGVAGPVAALSAASFALSAVALFVCALFFRMDFNQLIYQVGFFIMAAGYLILAVVSPDALGGLFIHTMGYRFVDIMMWALCTFLISQRGLPANWVFAITTCFLLLGQVVGALVGSGVVYAFDITVHTARDLATVMVFVLLGVSLILSDRKNLQTGWGMVRPGDIEELPDSFERGCELVCRRYDLTAREQEVFALLARNVPRADIGEVLTLSKETVKTHVRNIYRKMDIHSQQDVFAAVVAEQRALGMEEEGELEEVRI</sequence>
<evidence type="ECO:0000256" key="1">
    <source>
        <dbReference type="ARBA" id="ARBA00023015"/>
    </source>
</evidence>
<feature type="transmembrane region" description="Helical" evidence="4">
    <location>
        <begin position="21"/>
        <end position="40"/>
    </location>
</feature>
<feature type="transmembrane region" description="Helical" evidence="4">
    <location>
        <begin position="236"/>
        <end position="258"/>
    </location>
</feature>
<dbReference type="Pfam" id="PF00196">
    <property type="entry name" value="GerE"/>
    <property type="match status" value="1"/>
</dbReference>
<dbReference type="SMART" id="SM00421">
    <property type="entry name" value="HTH_LUXR"/>
    <property type="match status" value="1"/>
</dbReference>
<dbReference type="GO" id="GO:0003677">
    <property type="term" value="F:DNA binding"/>
    <property type="evidence" value="ECO:0007669"/>
    <property type="project" value="UniProtKB-KW"/>
</dbReference>
<keyword evidence="2" id="KW-0238">DNA-binding</keyword>
<gene>
    <name evidence="6" type="ORF">C2L71_05405</name>
</gene>
<evidence type="ECO:0000313" key="7">
    <source>
        <dbReference type="Proteomes" id="UP000236197"/>
    </source>
</evidence>
<feature type="domain" description="HTH luxR-type" evidence="5">
    <location>
        <begin position="406"/>
        <end position="471"/>
    </location>
</feature>
<protein>
    <submittedName>
        <fullName evidence="6">Helix-turn-helix transcriptional regulator</fullName>
    </submittedName>
</protein>
<accession>A0A2K2UCR5</accession>
<dbReference type="PRINTS" id="PR00038">
    <property type="entry name" value="HTHLUXR"/>
</dbReference>
<name>A0A2K2UCR5_9ACTN</name>
<dbReference type="InterPro" id="IPR000792">
    <property type="entry name" value="Tscrpt_reg_LuxR_C"/>
</dbReference>
<comment type="caution">
    <text evidence="6">The sequence shown here is derived from an EMBL/GenBank/DDBJ whole genome shotgun (WGS) entry which is preliminary data.</text>
</comment>
<evidence type="ECO:0000256" key="2">
    <source>
        <dbReference type="ARBA" id="ARBA00023125"/>
    </source>
</evidence>
<feature type="transmembrane region" description="Helical" evidence="4">
    <location>
        <begin position="265"/>
        <end position="285"/>
    </location>
</feature>
<dbReference type="InterPro" id="IPR016032">
    <property type="entry name" value="Sig_transdc_resp-reg_C-effctor"/>
</dbReference>
<dbReference type="SUPFAM" id="SSF46894">
    <property type="entry name" value="C-terminal effector domain of the bipartite response regulators"/>
    <property type="match status" value="1"/>
</dbReference>
<dbReference type="InterPro" id="IPR036388">
    <property type="entry name" value="WH-like_DNA-bd_sf"/>
</dbReference>
<feature type="transmembrane region" description="Helical" evidence="4">
    <location>
        <begin position="356"/>
        <end position="375"/>
    </location>
</feature>
<organism evidence="6 7">
    <name type="scientific">Enteroscipio rubneri</name>
    <dbReference type="NCBI Taxonomy" id="2070686"/>
    <lineage>
        <taxon>Bacteria</taxon>
        <taxon>Bacillati</taxon>
        <taxon>Actinomycetota</taxon>
        <taxon>Coriobacteriia</taxon>
        <taxon>Eggerthellales</taxon>
        <taxon>Eggerthellaceae</taxon>
        <taxon>Enteroscipio</taxon>
    </lineage>
</organism>
<feature type="transmembrane region" description="Helical" evidence="4">
    <location>
        <begin position="143"/>
        <end position="161"/>
    </location>
</feature>
<dbReference type="PROSITE" id="PS50043">
    <property type="entry name" value="HTH_LUXR_2"/>
    <property type="match status" value="1"/>
</dbReference>
<dbReference type="AlphaFoldDB" id="A0A2K2UCR5"/>
<evidence type="ECO:0000256" key="4">
    <source>
        <dbReference type="SAM" id="Phobius"/>
    </source>
</evidence>
<reference evidence="7" key="1">
    <citation type="submission" date="2018-01" db="EMBL/GenBank/DDBJ databases">
        <title>Rubneribacter badeniensis gen. nov., sp. nov., and Colonibacter rubneri, gen. nov., sp. nov., WGS of new members of the Eggerthellaceae.</title>
        <authorList>
            <person name="Danylec N."/>
            <person name="Stoll D.A."/>
            <person name="Doetsch A."/>
            <person name="Kulling S.E."/>
            <person name="Huch M."/>
        </authorList>
    </citation>
    <scope>NUCLEOTIDE SEQUENCE [LARGE SCALE GENOMIC DNA]</scope>
    <source>
        <strain evidence="7">ResAG-96</strain>
    </source>
</reference>
<feature type="transmembrane region" description="Helical" evidence="4">
    <location>
        <begin position="79"/>
        <end position="100"/>
    </location>
</feature>
<keyword evidence="4" id="KW-0472">Membrane</keyword>
<dbReference type="Proteomes" id="UP000236197">
    <property type="component" value="Unassembled WGS sequence"/>
</dbReference>
<dbReference type="PANTHER" id="PTHR44688:SF16">
    <property type="entry name" value="DNA-BINDING TRANSCRIPTIONAL ACTIVATOR DEVR_DOSR"/>
    <property type="match status" value="1"/>
</dbReference>
<keyword evidence="4" id="KW-1133">Transmembrane helix</keyword>
<dbReference type="CDD" id="cd06170">
    <property type="entry name" value="LuxR_C_like"/>
    <property type="match status" value="1"/>
</dbReference>
<dbReference type="GO" id="GO:0006355">
    <property type="term" value="P:regulation of DNA-templated transcription"/>
    <property type="evidence" value="ECO:0007669"/>
    <property type="project" value="InterPro"/>
</dbReference>